<proteinExistence type="predicted"/>
<evidence type="ECO:0000313" key="2">
    <source>
        <dbReference type="Proteomes" id="UP001055879"/>
    </source>
</evidence>
<protein>
    <submittedName>
        <fullName evidence="1">Uncharacterized protein</fullName>
    </submittedName>
</protein>
<organism evidence="1 2">
    <name type="scientific">Arctium lappa</name>
    <name type="common">Greater burdock</name>
    <name type="synonym">Lappa major</name>
    <dbReference type="NCBI Taxonomy" id="4217"/>
    <lineage>
        <taxon>Eukaryota</taxon>
        <taxon>Viridiplantae</taxon>
        <taxon>Streptophyta</taxon>
        <taxon>Embryophyta</taxon>
        <taxon>Tracheophyta</taxon>
        <taxon>Spermatophyta</taxon>
        <taxon>Magnoliopsida</taxon>
        <taxon>eudicotyledons</taxon>
        <taxon>Gunneridae</taxon>
        <taxon>Pentapetalae</taxon>
        <taxon>asterids</taxon>
        <taxon>campanulids</taxon>
        <taxon>Asterales</taxon>
        <taxon>Asteraceae</taxon>
        <taxon>Carduoideae</taxon>
        <taxon>Cardueae</taxon>
        <taxon>Arctiinae</taxon>
        <taxon>Arctium</taxon>
    </lineage>
</organism>
<sequence>MVIKKCSAKTKKKRNLTNYVYILLEGFAKLVVYFFYDFKSIDRREKGGDAWFIICRFKVSCVVSVVGYS</sequence>
<name>A0ACB9CJG6_ARCLA</name>
<comment type="caution">
    <text evidence="1">The sequence shown here is derived from an EMBL/GenBank/DDBJ whole genome shotgun (WGS) entry which is preliminary data.</text>
</comment>
<dbReference type="Proteomes" id="UP001055879">
    <property type="component" value="Linkage Group LG04"/>
</dbReference>
<reference evidence="2" key="1">
    <citation type="journal article" date="2022" name="Mol. Ecol. Resour.">
        <title>The genomes of chicory, endive, great burdock and yacon provide insights into Asteraceae palaeo-polyploidization history and plant inulin production.</title>
        <authorList>
            <person name="Fan W."/>
            <person name="Wang S."/>
            <person name="Wang H."/>
            <person name="Wang A."/>
            <person name="Jiang F."/>
            <person name="Liu H."/>
            <person name="Zhao H."/>
            <person name="Xu D."/>
            <person name="Zhang Y."/>
        </authorList>
    </citation>
    <scope>NUCLEOTIDE SEQUENCE [LARGE SCALE GENOMIC DNA]</scope>
    <source>
        <strain evidence="2">cv. Niubang</strain>
    </source>
</reference>
<gene>
    <name evidence="1" type="ORF">L6452_13912</name>
</gene>
<keyword evidence="2" id="KW-1185">Reference proteome</keyword>
<reference evidence="1 2" key="2">
    <citation type="journal article" date="2022" name="Mol. Ecol. Resour.">
        <title>The genomes of chicory, endive, great burdock and yacon provide insights into Asteraceae paleo-polyploidization history and plant inulin production.</title>
        <authorList>
            <person name="Fan W."/>
            <person name="Wang S."/>
            <person name="Wang H."/>
            <person name="Wang A."/>
            <person name="Jiang F."/>
            <person name="Liu H."/>
            <person name="Zhao H."/>
            <person name="Xu D."/>
            <person name="Zhang Y."/>
        </authorList>
    </citation>
    <scope>NUCLEOTIDE SEQUENCE [LARGE SCALE GENOMIC DNA]</scope>
    <source>
        <strain evidence="2">cv. Niubang</strain>
    </source>
</reference>
<evidence type="ECO:0000313" key="1">
    <source>
        <dbReference type="EMBL" id="KAI3734444.1"/>
    </source>
</evidence>
<accession>A0ACB9CJG6</accession>
<dbReference type="EMBL" id="CM042050">
    <property type="protein sequence ID" value="KAI3734444.1"/>
    <property type="molecule type" value="Genomic_DNA"/>
</dbReference>